<keyword evidence="4" id="KW-1185">Reference proteome</keyword>
<dbReference type="PANTHER" id="PTHR46992:SF1">
    <property type="entry name" value="GYF DOMAIN-CONTAINING PROTEIN"/>
    <property type="match status" value="1"/>
</dbReference>
<dbReference type="PANTHER" id="PTHR46992">
    <property type="entry name" value="GYF DOMAIN-CONTAINING PROTEIN"/>
    <property type="match status" value="1"/>
</dbReference>
<dbReference type="Pfam" id="PF02213">
    <property type="entry name" value="GYF"/>
    <property type="match status" value="1"/>
</dbReference>
<comment type="caution">
    <text evidence="3">The sequence shown here is derived from an EMBL/GenBank/DDBJ whole genome shotgun (WGS) entry which is preliminary data.</text>
</comment>
<dbReference type="InParanoid" id="A0A200R414"/>
<dbReference type="OMA" id="RWHDGRN"/>
<feature type="compositionally biased region" description="Low complexity" evidence="1">
    <location>
        <begin position="273"/>
        <end position="284"/>
    </location>
</feature>
<proteinExistence type="predicted"/>
<feature type="compositionally biased region" description="Basic and acidic residues" evidence="1">
    <location>
        <begin position="223"/>
        <end position="233"/>
    </location>
</feature>
<feature type="domain" description="GYF" evidence="2">
    <location>
        <begin position="589"/>
        <end position="640"/>
    </location>
</feature>
<feature type="compositionally biased region" description="Basic and acidic residues" evidence="1">
    <location>
        <begin position="163"/>
        <end position="211"/>
    </location>
</feature>
<protein>
    <submittedName>
        <fullName evidence="3">GYF</fullName>
    </submittedName>
</protein>
<dbReference type="OrthoDB" id="6415790at2759"/>
<feature type="compositionally biased region" description="Basic and acidic residues" evidence="1">
    <location>
        <begin position="1437"/>
        <end position="1446"/>
    </location>
</feature>
<evidence type="ECO:0000259" key="2">
    <source>
        <dbReference type="PROSITE" id="PS50829"/>
    </source>
</evidence>
<dbReference type="InterPro" id="IPR003169">
    <property type="entry name" value="GYF"/>
</dbReference>
<dbReference type="SMART" id="SM00444">
    <property type="entry name" value="GYF"/>
    <property type="match status" value="1"/>
</dbReference>
<dbReference type="FunCoup" id="A0A200R414">
    <property type="interactions" value="2561"/>
</dbReference>
<evidence type="ECO:0000313" key="3">
    <source>
        <dbReference type="EMBL" id="OVA17443.1"/>
    </source>
</evidence>
<dbReference type="EMBL" id="MVGT01000438">
    <property type="protein sequence ID" value="OVA17443.1"/>
    <property type="molecule type" value="Genomic_DNA"/>
</dbReference>
<gene>
    <name evidence="3" type="ORF">BVC80_1837g263</name>
</gene>
<evidence type="ECO:0000256" key="1">
    <source>
        <dbReference type="SAM" id="MobiDB-lite"/>
    </source>
</evidence>
<reference evidence="3 4" key="1">
    <citation type="journal article" date="2017" name="Mol. Plant">
        <title>The Genome of Medicinal Plant Macleaya cordata Provides New Insights into Benzylisoquinoline Alkaloids Metabolism.</title>
        <authorList>
            <person name="Liu X."/>
            <person name="Liu Y."/>
            <person name="Huang P."/>
            <person name="Ma Y."/>
            <person name="Qing Z."/>
            <person name="Tang Q."/>
            <person name="Cao H."/>
            <person name="Cheng P."/>
            <person name="Zheng Y."/>
            <person name="Yuan Z."/>
            <person name="Zhou Y."/>
            <person name="Liu J."/>
            <person name="Tang Z."/>
            <person name="Zhuo Y."/>
            <person name="Zhang Y."/>
            <person name="Yu L."/>
            <person name="Huang J."/>
            <person name="Yang P."/>
            <person name="Peng Q."/>
            <person name="Zhang J."/>
            <person name="Jiang W."/>
            <person name="Zhang Z."/>
            <person name="Lin K."/>
            <person name="Ro D.K."/>
            <person name="Chen X."/>
            <person name="Xiong X."/>
            <person name="Shang Y."/>
            <person name="Huang S."/>
            <person name="Zeng J."/>
        </authorList>
    </citation>
    <scope>NUCLEOTIDE SEQUENCE [LARGE SCALE GENOMIC DNA]</scope>
    <source>
        <strain evidence="4">cv. BLH2017</strain>
        <tissue evidence="3">Root</tissue>
    </source>
</reference>
<dbReference type="Proteomes" id="UP000195402">
    <property type="component" value="Unassembled WGS sequence"/>
</dbReference>
<dbReference type="SUPFAM" id="SSF55277">
    <property type="entry name" value="GYF domain"/>
    <property type="match status" value="1"/>
</dbReference>
<sequence length="1676" mass="185195">MTEGKVDLPEDLNSLKAADERSTAKEEASGGNDDEKVLMGFVDDSKDQLTSENSIPLSPQWLYAKPNDAKTGLSTAPGDLRAPNSLPHGISTDPIQKEGWRLDGSQDKKDRRKTGPDTDNTRRWREEERETSLLGRRDRRKEERRTDNVSSRETADRALPSSDRWHDASNRNSGHESRRDGKWSSRWGPEDKEKDSRTEKRTDTEKEESYSDKQPFSVSNRAASEREPDSRDKWRPRHRLEVHSGGSSVYRTAPGFGLERGRVEGSNPGFAPGRGRSSIIGSPSLNRPSSSGPIGAAPADRNGLLHGKTGLSAGAFCYPRGKLLDIYRKEKLAPSFASLPDKMEEVPPVTQLDFIEPLAFVAPDEEEEVVLNDIWKGKLTGSGGFYNSSRDKSMKSNGDLTGVVEVSLTESKQGIPPPTNSQETRGCFPKAAIDDVGQGNGAAAIDGYGSQINGHASQKNLVDAKDVYQNEDGDKAKTTIGDEGRSNGLASPVLKDYDIGVDRKLGGNIHGADLKAGGNGHSGDSGFIKPTELENVDSAASIDIGDKLPDDSSSLFDLLPLQEVPSINKQCLKSNGEANPLERGIPPEEWSLFYRDPQGEIQGPFLGVDIISWFDQGFFGTDLLVCLSDAPEGTPFQELGDVMPHLKLKAQSASDIDLVPNPDLCDAVTSNPLPDFPTSAISDNQHWGSSGFEDVSVDHLHRKISQHEGLMEHCYSEGQSLHDFVSRDKEVLFSGRPGSSSGNPIGKSYSNVHEVLVNSTNNPLLSDDLVEITMPNHKDSKLHPFGLLWSELEGTNVRHPQLSNMSPGIGDQGRYMNPNVGMDVPFAGHKQSSLDTMAGSPLAAEVWLDGNRRNVLSNPNSFQDARDARHFSRVEQESNRFDLAEQLMSQQLQQQNMLSSHPALHLKGSTLEQLPTSAIEHLQSSIHSQSRHPIHQQQLITQPRSDLEHLLKLRLQHERQFQLQQHQLQQQQLHHHQMQLQQQQQQQKLLLEQLLHQKMHDPGLGQSEVDHLRANNMVDQVLLRQQLRHELQHSQPSLGHPDPRLEQLIQARFGQSPPREHHNDLLDLLSRAKQGQIHPLEQQLLFQLEQEQARQEQARQEQARQLSMASVRQKLLEEERRSGGVWSLDETRQFVRTAASPLQDQFAGVGQADFYQRQQRLSSYDEQLSHREQNLALHQMLQRGIYEPTSMPFERSMSLPNGGTGINLDALNAMAHVQGREMQERHSQMHSSGQLTTFSSGIPSHHPQIHDQFLASHLDALESRSSENNGQQGNNWIESRIQQMQLEAERQKRELVIKMSSEEQSSWVPTGVNGESSDRVFRDLLHQKQGLHSEDPSSWVPAGSSLSHHPFNLLTDQQTGLSNSFIGGPHRSNVGNLLQDGLVNLGIDEQSSNLENSETLSLRSHSGVLLEEEQSSTCRTESPDTMYGDSSMVGKSFVERDPSEGKKGKKHASKGKVTSDRAISEGQVSMAEQRVIATDDGEPFASAPIRHTPLGNSGGNLAFYNSETGLDNAFHEDAAKNRISIQSKGIDNSSHKYPQASRVLSSQGSLSELASASNVKGKISLNIAPDEGKRDSGAQLSETVVSSGKKDSGFRRTSSCSDTDVSETSFIDMLKSASKKQQVMVDGDVMELSDGAQGCKSGKKKGKKGRQIDPALLGFKVTSNRIMMGEIQRLDD</sequence>
<dbReference type="PROSITE" id="PS50829">
    <property type="entry name" value="GYF"/>
    <property type="match status" value="1"/>
</dbReference>
<name>A0A200R414_MACCD</name>
<feature type="compositionally biased region" description="Basic and acidic residues" evidence="1">
    <location>
        <begin position="17"/>
        <end position="49"/>
    </location>
</feature>
<feature type="region of interest" description="Disordered" evidence="1">
    <location>
        <begin position="1"/>
        <end position="300"/>
    </location>
</feature>
<dbReference type="Gene3D" id="3.30.1490.40">
    <property type="match status" value="1"/>
</dbReference>
<organism evidence="3 4">
    <name type="scientific">Macleaya cordata</name>
    <name type="common">Five-seeded plume-poppy</name>
    <name type="synonym">Bocconia cordata</name>
    <dbReference type="NCBI Taxonomy" id="56857"/>
    <lineage>
        <taxon>Eukaryota</taxon>
        <taxon>Viridiplantae</taxon>
        <taxon>Streptophyta</taxon>
        <taxon>Embryophyta</taxon>
        <taxon>Tracheophyta</taxon>
        <taxon>Spermatophyta</taxon>
        <taxon>Magnoliopsida</taxon>
        <taxon>Ranunculales</taxon>
        <taxon>Papaveraceae</taxon>
        <taxon>Papaveroideae</taxon>
        <taxon>Macleaya</taxon>
    </lineage>
</organism>
<dbReference type="InterPro" id="IPR035445">
    <property type="entry name" value="GYF-like_dom_sf"/>
</dbReference>
<feature type="region of interest" description="Disordered" evidence="1">
    <location>
        <begin position="1567"/>
        <end position="1602"/>
    </location>
</feature>
<feature type="compositionally biased region" description="Polar residues" evidence="1">
    <location>
        <begin position="212"/>
        <end position="222"/>
    </location>
</feature>
<dbReference type="STRING" id="56857.A0A200R414"/>
<feature type="compositionally biased region" description="Basic and acidic residues" evidence="1">
    <location>
        <begin position="95"/>
        <end position="131"/>
    </location>
</feature>
<evidence type="ECO:0000313" key="4">
    <source>
        <dbReference type="Proteomes" id="UP000195402"/>
    </source>
</evidence>
<accession>A0A200R414</accession>
<dbReference type="CDD" id="cd00072">
    <property type="entry name" value="GYF"/>
    <property type="match status" value="1"/>
</dbReference>
<feature type="region of interest" description="Disordered" evidence="1">
    <location>
        <begin position="1405"/>
        <end position="1469"/>
    </location>
</feature>